<organism evidence="2 3">
    <name type="scientific">Halteria grandinella</name>
    <dbReference type="NCBI Taxonomy" id="5974"/>
    <lineage>
        <taxon>Eukaryota</taxon>
        <taxon>Sar</taxon>
        <taxon>Alveolata</taxon>
        <taxon>Ciliophora</taxon>
        <taxon>Intramacronucleata</taxon>
        <taxon>Spirotrichea</taxon>
        <taxon>Stichotrichia</taxon>
        <taxon>Sporadotrichida</taxon>
        <taxon>Halteriidae</taxon>
        <taxon>Halteria</taxon>
    </lineage>
</organism>
<dbReference type="EMBL" id="RRYP01006384">
    <property type="protein sequence ID" value="TNV81243.1"/>
    <property type="molecule type" value="Genomic_DNA"/>
</dbReference>
<keyword evidence="3" id="KW-1185">Reference proteome</keyword>
<dbReference type="Proteomes" id="UP000785679">
    <property type="component" value="Unassembled WGS sequence"/>
</dbReference>
<comment type="caution">
    <text evidence="2">The sequence shown here is derived from an EMBL/GenBank/DDBJ whole genome shotgun (WGS) entry which is preliminary data.</text>
</comment>
<name>A0A8J8T4K9_HALGN</name>
<evidence type="ECO:0000313" key="3">
    <source>
        <dbReference type="Proteomes" id="UP000785679"/>
    </source>
</evidence>
<feature type="compositionally biased region" description="Polar residues" evidence="1">
    <location>
        <begin position="353"/>
        <end position="363"/>
    </location>
</feature>
<feature type="compositionally biased region" description="Basic and acidic residues" evidence="1">
    <location>
        <begin position="335"/>
        <end position="346"/>
    </location>
</feature>
<evidence type="ECO:0000313" key="2">
    <source>
        <dbReference type="EMBL" id="TNV81243.1"/>
    </source>
</evidence>
<protein>
    <submittedName>
        <fullName evidence="2">Uncharacterized protein</fullName>
    </submittedName>
</protein>
<reference evidence="2" key="1">
    <citation type="submission" date="2019-06" db="EMBL/GenBank/DDBJ databases">
        <authorList>
            <person name="Zheng W."/>
        </authorList>
    </citation>
    <scope>NUCLEOTIDE SEQUENCE</scope>
    <source>
        <strain evidence="2">QDHG01</strain>
    </source>
</reference>
<sequence length="643" mass="75304">MRIFQKQDLQLYQYKMDITQTFKLQNKGETVNYLTSRGFSLFKSLEPSLISEQDRQSVSSEGQVTVRLIEDDAIKFGKRNHEDGENFFVNEKIINGEDYRQYEVHTILECPSSQQLQELERDAKILSFKPLISLLNDERIGFDKVNFGFKLGCKLSQPHLKWVEKWAHFEVGSGDETLASTIIDTNLNSVEETTQYKYFSKFWYENQTTVKSEAKLQSLNHEALLKSEIVERCTVQLSGDGEPTMSEILSFNTQFGSECQKIQEFGVQHSLTSIDGLKLEFWQTDYTNNTYQKESQLRSLDTESLLNGQREGRNEFGELWSEKWFVRADGTQDGWSREMTKDEGHTCVKSGEGQESSSNASENSIKRFRWQEKHERANNDYWEKAYEEETSILTKVKDQKADRRIKQGLKEFKNNRGYTFSEDWSETQSGIILVQRVKDDGLGTKTTENFKAQRSSEGSHTFEVSDDIIEDVANNKKIIVNRGKKLDSILQDEWENTRIIDFKENFETIKNRGQNCFGSWQESWYDKDNGKVKWASKQGEQYLTGDKWQEEWTERQKEEGVEKVCRKWGKNLERNEEWTEQWGEQIGGDKSEKWTDRWVTNLSTGVIRGENWGHQYDGEMKPVHHWVEQWDSQGNMIKRVENF</sequence>
<gene>
    <name evidence="2" type="ORF">FGO68_gene4094</name>
</gene>
<dbReference type="OrthoDB" id="343842at2759"/>
<feature type="region of interest" description="Disordered" evidence="1">
    <location>
        <begin position="335"/>
        <end position="367"/>
    </location>
</feature>
<dbReference type="AlphaFoldDB" id="A0A8J8T4K9"/>
<evidence type="ECO:0000256" key="1">
    <source>
        <dbReference type="SAM" id="MobiDB-lite"/>
    </source>
</evidence>
<accession>A0A8J8T4K9</accession>
<proteinExistence type="predicted"/>